<name>A0A426YFK1_ENSVE</name>
<organism evidence="1 2">
    <name type="scientific">Ensete ventricosum</name>
    <name type="common">Abyssinian banana</name>
    <name type="synonym">Musa ensete</name>
    <dbReference type="NCBI Taxonomy" id="4639"/>
    <lineage>
        <taxon>Eukaryota</taxon>
        <taxon>Viridiplantae</taxon>
        <taxon>Streptophyta</taxon>
        <taxon>Embryophyta</taxon>
        <taxon>Tracheophyta</taxon>
        <taxon>Spermatophyta</taxon>
        <taxon>Magnoliopsida</taxon>
        <taxon>Liliopsida</taxon>
        <taxon>Zingiberales</taxon>
        <taxon>Musaceae</taxon>
        <taxon>Ensete</taxon>
    </lineage>
</organism>
<reference evidence="1 2" key="1">
    <citation type="journal article" date="2014" name="Agronomy (Basel)">
        <title>A Draft Genome Sequence for Ensete ventricosum, the Drought-Tolerant Tree Against Hunger.</title>
        <authorList>
            <person name="Harrison J."/>
            <person name="Moore K.A."/>
            <person name="Paszkiewicz K."/>
            <person name="Jones T."/>
            <person name="Grant M."/>
            <person name="Ambacheew D."/>
            <person name="Muzemil S."/>
            <person name="Studholme D.J."/>
        </authorList>
    </citation>
    <scope>NUCLEOTIDE SEQUENCE [LARGE SCALE GENOMIC DNA]</scope>
</reference>
<dbReference type="Proteomes" id="UP000287651">
    <property type="component" value="Unassembled WGS sequence"/>
</dbReference>
<dbReference type="EMBL" id="AMZH03012725">
    <property type="protein sequence ID" value="RRT50524.1"/>
    <property type="molecule type" value="Genomic_DNA"/>
</dbReference>
<evidence type="ECO:0000313" key="1">
    <source>
        <dbReference type="EMBL" id="RRT50524.1"/>
    </source>
</evidence>
<sequence>MPTERWHTCLAVKAAPAGKLPTGGGDHLWAGSLQGRLVMTRLLAGMVPRSSCQRPRVITDEAQ</sequence>
<proteinExistence type="predicted"/>
<accession>A0A426YFK1</accession>
<gene>
    <name evidence="1" type="ORF">B296_00024513</name>
</gene>
<protein>
    <submittedName>
        <fullName evidence="1">Uncharacterized protein</fullName>
    </submittedName>
</protein>
<dbReference type="AlphaFoldDB" id="A0A426YFK1"/>
<evidence type="ECO:0000313" key="2">
    <source>
        <dbReference type="Proteomes" id="UP000287651"/>
    </source>
</evidence>
<comment type="caution">
    <text evidence="1">The sequence shown here is derived from an EMBL/GenBank/DDBJ whole genome shotgun (WGS) entry which is preliminary data.</text>
</comment>